<name>A0A0C3B433_PILCF</name>
<dbReference type="HOGENOM" id="CLU_056788_8_4_1"/>
<dbReference type="EMBL" id="KN833171">
    <property type="protein sequence ID" value="KIM72032.1"/>
    <property type="molecule type" value="Genomic_DNA"/>
</dbReference>
<dbReference type="AlphaFoldDB" id="A0A0C3B433"/>
<feature type="non-terminal residue" evidence="1">
    <location>
        <position position="1"/>
    </location>
</feature>
<dbReference type="OrthoDB" id="3012036at2759"/>
<sequence>KILAYETLKHHWKFGVPYNPHAHQCSLCPCSLTSTDISFIHALLNQQHTVYLDEIQEQLLSCCGIKVSIPTLMQTPHHIHFTNKDVSGKALKHNDRDHAIYMNCITELVPNPEMLMFGDEASKDERTSNRCRGWSQ</sequence>
<keyword evidence="2" id="KW-1185">Reference proteome</keyword>
<gene>
    <name evidence="1" type="ORF">PILCRDRAFT_82240</name>
</gene>
<reference evidence="1 2" key="1">
    <citation type="submission" date="2014-04" db="EMBL/GenBank/DDBJ databases">
        <authorList>
            <consortium name="DOE Joint Genome Institute"/>
            <person name="Kuo A."/>
            <person name="Tarkka M."/>
            <person name="Buscot F."/>
            <person name="Kohler A."/>
            <person name="Nagy L.G."/>
            <person name="Floudas D."/>
            <person name="Copeland A."/>
            <person name="Barry K.W."/>
            <person name="Cichocki N."/>
            <person name="Veneault-Fourrey C."/>
            <person name="LaButti K."/>
            <person name="Lindquist E.A."/>
            <person name="Lipzen A."/>
            <person name="Lundell T."/>
            <person name="Morin E."/>
            <person name="Murat C."/>
            <person name="Sun H."/>
            <person name="Tunlid A."/>
            <person name="Henrissat B."/>
            <person name="Grigoriev I.V."/>
            <person name="Hibbett D.S."/>
            <person name="Martin F."/>
            <person name="Nordberg H.P."/>
            <person name="Cantor M.N."/>
            <person name="Hua S.X."/>
        </authorList>
    </citation>
    <scope>NUCLEOTIDE SEQUENCE [LARGE SCALE GENOMIC DNA]</scope>
    <source>
        <strain evidence="1 2">F 1598</strain>
    </source>
</reference>
<evidence type="ECO:0000313" key="2">
    <source>
        <dbReference type="Proteomes" id="UP000054166"/>
    </source>
</evidence>
<organism evidence="1 2">
    <name type="scientific">Piloderma croceum (strain F 1598)</name>
    <dbReference type="NCBI Taxonomy" id="765440"/>
    <lineage>
        <taxon>Eukaryota</taxon>
        <taxon>Fungi</taxon>
        <taxon>Dikarya</taxon>
        <taxon>Basidiomycota</taxon>
        <taxon>Agaricomycotina</taxon>
        <taxon>Agaricomycetes</taxon>
        <taxon>Agaricomycetidae</taxon>
        <taxon>Atheliales</taxon>
        <taxon>Atheliaceae</taxon>
        <taxon>Piloderma</taxon>
    </lineage>
</organism>
<dbReference type="InParanoid" id="A0A0C3B433"/>
<protein>
    <submittedName>
        <fullName evidence="1">Uncharacterized protein</fullName>
    </submittedName>
</protein>
<accession>A0A0C3B433</accession>
<dbReference type="Proteomes" id="UP000054166">
    <property type="component" value="Unassembled WGS sequence"/>
</dbReference>
<proteinExistence type="predicted"/>
<reference evidence="2" key="2">
    <citation type="submission" date="2015-01" db="EMBL/GenBank/DDBJ databases">
        <title>Evolutionary Origins and Diversification of the Mycorrhizal Mutualists.</title>
        <authorList>
            <consortium name="DOE Joint Genome Institute"/>
            <consortium name="Mycorrhizal Genomics Consortium"/>
            <person name="Kohler A."/>
            <person name="Kuo A."/>
            <person name="Nagy L.G."/>
            <person name="Floudas D."/>
            <person name="Copeland A."/>
            <person name="Barry K.W."/>
            <person name="Cichocki N."/>
            <person name="Veneault-Fourrey C."/>
            <person name="LaButti K."/>
            <person name="Lindquist E.A."/>
            <person name="Lipzen A."/>
            <person name="Lundell T."/>
            <person name="Morin E."/>
            <person name="Murat C."/>
            <person name="Riley R."/>
            <person name="Ohm R."/>
            <person name="Sun H."/>
            <person name="Tunlid A."/>
            <person name="Henrissat B."/>
            <person name="Grigoriev I.V."/>
            <person name="Hibbett D.S."/>
            <person name="Martin F."/>
        </authorList>
    </citation>
    <scope>NUCLEOTIDE SEQUENCE [LARGE SCALE GENOMIC DNA]</scope>
    <source>
        <strain evidence="2">F 1598</strain>
    </source>
</reference>
<evidence type="ECO:0000313" key="1">
    <source>
        <dbReference type="EMBL" id="KIM72032.1"/>
    </source>
</evidence>